<keyword evidence="10 14" id="KW-0407">Ion channel</keyword>
<comment type="similarity">
    <text evidence="11 14">Belongs to the fluoride channel Fluc/FEX (TC 1.A.43) family.</text>
</comment>
<evidence type="ECO:0000256" key="1">
    <source>
        <dbReference type="ARBA" id="ARBA00004651"/>
    </source>
</evidence>
<comment type="function">
    <text evidence="13 14">Fluoride-specific ion channel. Important for reducing fluoride concentration in the cell, thus reducing its toxicity.</text>
</comment>
<feature type="binding site" evidence="14">
    <location>
        <position position="72"/>
    </location>
    <ligand>
        <name>Na(+)</name>
        <dbReference type="ChEBI" id="CHEBI:29101"/>
        <note>structural</note>
    </ligand>
</feature>
<evidence type="ECO:0000256" key="2">
    <source>
        <dbReference type="ARBA" id="ARBA00022448"/>
    </source>
</evidence>
<protein>
    <recommendedName>
        <fullName evidence="14">Fluoride-specific ion channel FluC</fullName>
    </recommendedName>
</protein>
<keyword evidence="5 14" id="KW-0479">Metal-binding</keyword>
<feature type="transmembrane region" description="Helical" evidence="14">
    <location>
        <begin position="6"/>
        <end position="23"/>
    </location>
</feature>
<evidence type="ECO:0000256" key="10">
    <source>
        <dbReference type="ARBA" id="ARBA00023303"/>
    </source>
</evidence>
<dbReference type="NCBIfam" id="NF010801">
    <property type="entry name" value="PRK14205.1"/>
    <property type="match status" value="1"/>
</dbReference>
<keyword evidence="9 14" id="KW-0472">Membrane</keyword>
<comment type="catalytic activity">
    <reaction evidence="12">
        <text>fluoride(in) = fluoride(out)</text>
        <dbReference type="Rhea" id="RHEA:76159"/>
        <dbReference type="ChEBI" id="CHEBI:17051"/>
    </reaction>
    <physiologicalReaction direction="left-to-right" evidence="12">
        <dbReference type="Rhea" id="RHEA:76160"/>
    </physiologicalReaction>
</comment>
<keyword evidence="6 14" id="KW-1133">Transmembrane helix</keyword>
<evidence type="ECO:0000256" key="13">
    <source>
        <dbReference type="ARBA" id="ARBA00049940"/>
    </source>
</evidence>
<keyword evidence="3 14" id="KW-1003">Cell membrane</keyword>
<keyword evidence="4 14" id="KW-0812">Transmembrane</keyword>
<dbReference type="RefSeq" id="WP_191699440.1">
    <property type="nucleotide sequence ID" value="NZ_JACSPZ010000002.1"/>
</dbReference>
<dbReference type="Pfam" id="PF02537">
    <property type="entry name" value="CRCB"/>
    <property type="match status" value="1"/>
</dbReference>
<feature type="transmembrane region" description="Helical" evidence="14">
    <location>
        <begin position="96"/>
        <end position="117"/>
    </location>
</feature>
<evidence type="ECO:0000256" key="9">
    <source>
        <dbReference type="ARBA" id="ARBA00023136"/>
    </source>
</evidence>
<evidence type="ECO:0000256" key="4">
    <source>
        <dbReference type="ARBA" id="ARBA00022692"/>
    </source>
</evidence>
<evidence type="ECO:0000256" key="8">
    <source>
        <dbReference type="ARBA" id="ARBA00023065"/>
    </source>
</evidence>
<gene>
    <name evidence="14 15" type="primary">crcB</name>
    <name evidence="14" type="synonym">fluC</name>
    <name evidence="15" type="ORF">H9635_06530</name>
</gene>
<keyword evidence="16" id="KW-1185">Reference proteome</keyword>
<keyword evidence="8 14" id="KW-0406">Ion transport</keyword>
<dbReference type="NCBIfam" id="TIGR00494">
    <property type="entry name" value="crcB"/>
    <property type="match status" value="1"/>
</dbReference>
<evidence type="ECO:0000313" key="15">
    <source>
        <dbReference type="EMBL" id="MBD8036393.1"/>
    </source>
</evidence>
<evidence type="ECO:0000256" key="3">
    <source>
        <dbReference type="ARBA" id="ARBA00022475"/>
    </source>
</evidence>
<organism evidence="15 16">
    <name type="scientific">Solibacillus faecavium</name>
    <dbReference type="NCBI Taxonomy" id="2762221"/>
    <lineage>
        <taxon>Bacteria</taxon>
        <taxon>Bacillati</taxon>
        <taxon>Bacillota</taxon>
        <taxon>Bacilli</taxon>
        <taxon>Bacillales</taxon>
        <taxon>Caryophanaceae</taxon>
        <taxon>Solibacillus</taxon>
    </lineage>
</organism>
<feature type="transmembrane region" description="Helical" evidence="14">
    <location>
        <begin position="60"/>
        <end position="84"/>
    </location>
</feature>
<dbReference type="InterPro" id="IPR003691">
    <property type="entry name" value="FluC"/>
</dbReference>
<sequence length="120" mass="13221">MAITNLLLVGIGGFFGAIARFSISKYLNNKTKYPIPIGTLTVNLLGSFLLGILIGAKADVMFVLLFGTGFMGAFTTFSTLKFEMTEMYVHKNKRKLLLYTALTYGLGIIFAYFGYLIGSY</sequence>
<feature type="transmembrane region" description="Helical" evidence="14">
    <location>
        <begin position="35"/>
        <end position="54"/>
    </location>
</feature>
<dbReference type="PANTHER" id="PTHR28259:SF16">
    <property type="entry name" value="FLUORIDE-SPECIFIC ION CHANNEL FLUC 2"/>
    <property type="match status" value="1"/>
</dbReference>
<evidence type="ECO:0000256" key="7">
    <source>
        <dbReference type="ARBA" id="ARBA00023053"/>
    </source>
</evidence>
<dbReference type="EMBL" id="JACSPZ010000002">
    <property type="protein sequence ID" value="MBD8036393.1"/>
    <property type="molecule type" value="Genomic_DNA"/>
</dbReference>
<comment type="activity regulation">
    <text evidence="14">Na(+) is not transported, but it plays an essential structural role and its presence is essential for fluoride channel function.</text>
</comment>
<dbReference type="PANTHER" id="PTHR28259">
    <property type="entry name" value="FLUORIDE EXPORT PROTEIN 1-RELATED"/>
    <property type="match status" value="1"/>
</dbReference>
<evidence type="ECO:0000256" key="5">
    <source>
        <dbReference type="ARBA" id="ARBA00022723"/>
    </source>
</evidence>
<evidence type="ECO:0000256" key="12">
    <source>
        <dbReference type="ARBA" id="ARBA00035585"/>
    </source>
</evidence>
<keyword evidence="7 14" id="KW-0915">Sodium</keyword>
<proteinExistence type="inferred from homology"/>
<feature type="binding site" evidence="14">
    <location>
        <position position="75"/>
    </location>
    <ligand>
        <name>Na(+)</name>
        <dbReference type="ChEBI" id="CHEBI:29101"/>
        <note>structural</note>
    </ligand>
</feature>
<keyword evidence="2 14" id="KW-0813">Transport</keyword>
<evidence type="ECO:0000313" key="16">
    <source>
        <dbReference type="Proteomes" id="UP000619101"/>
    </source>
</evidence>
<evidence type="ECO:0000256" key="6">
    <source>
        <dbReference type="ARBA" id="ARBA00022989"/>
    </source>
</evidence>
<dbReference type="Proteomes" id="UP000619101">
    <property type="component" value="Unassembled WGS sequence"/>
</dbReference>
<comment type="caution">
    <text evidence="15">The sequence shown here is derived from an EMBL/GenBank/DDBJ whole genome shotgun (WGS) entry which is preliminary data.</text>
</comment>
<accession>A0ABR8XWR3</accession>
<name>A0ABR8XWR3_9BACL</name>
<dbReference type="HAMAP" id="MF_00454">
    <property type="entry name" value="FluC"/>
    <property type="match status" value="1"/>
</dbReference>
<evidence type="ECO:0000256" key="11">
    <source>
        <dbReference type="ARBA" id="ARBA00035120"/>
    </source>
</evidence>
<comment type="subcellular location">
    <subcellularLocation>
        <location evidence="1 14">Cell membrane</location>
        <topology evidence="1 14">Multi-pass membrane protein</topology>
    </subcellularLocation>
</comment>
<reference evidence="15 16" key="1">
    <citation type="submission" date="2020-08" db="EMBL/GenBank/DDBJ databases">
        <title>A Genomic Blueprint of the Chicken Gut Microbiome.</title>
        <authorList>
            <person name="Gilroy R."/>
            <person name="Ravi A."/>
            <person name="Getino M."/>
            <person name="Pursley I."/>
            <person name="Horton D.L."/>
            <person name="Alikhan N.-F."/>
            <person name="Baker D."/>
            <person name="Gharbi K."/>
            <person name="Hall N."/>
            <person name="Watson M."/>
            <person name="Adriaenssens E.M."/>
            <person name="Foster-Nyarko E."/>
            <person name="Jarju S."/>
            <person name="Secka A."/>
            <person name="Antonio M."/>
            <person name="Oren A."/>
            <person name="Chaudhuri R."/>
            <person name="La Ragione R.M."/>
            <person name="Hildebrand F."/>
            <person name="Pallen M.J."/>
        </authorList>
    </citation>
    <scope>NUCLEOTIDE SEQUENCE [LARGE SCALE GENOMIC DNA]</scope>
    <source>
        <strain evidence="15 16">A46</strain>
    </source>
</reference>
<evidence type="ECO:0000256" key="14">
    <source>
        <dbReference type="HAMAP-Rule" id="MF_00454"/>
    </source>
</evidence>